<name>A0A1L7I052_9FLAO</name>
<evidence type="ECO:0000259" key="8">
    <source>
        <dbReference type="PROSITE" id="PS52029"/>
    </source>
</evidence>
<evidence type="ECO:0000256" key="5">
    <source>
        <dbReference type="ARBA" id="ARBA00022984"/>
    </source>
</evidence>
<dbReference type="KEGG" id="gfl:GRFL_0244"/>
<accession>A0A1L7I052</accession>
<comment type="pathway">
    <text evidence="1 7">Cell wall biogenesis; peptidoglycan biosynthesis.</text>
</comment>
<gene>
    <name evidence="9" type="ORF">GRFL_0244</name>
</gene>
<feature type="domain" description="L,D-TPase catalytic" evidence="8">
    <location>
        <begin position="126"/>
        <end position="247"/>
    </location>
</feature>
<evidence type="ECO:0000256" key="4">
    <source>
        <dbReference type="ARBA" id="ARBA00022960"/>
    </source>
</evidence>
<dbReference type="Pfam" id="PF03734">
    <property type="entry name" value="YkuD"/>
    <property type="match status" value="1"/>
</dbReference>
<dbReference type="GO" id="GO:0071972">
    <property type="term" value="F:peptidoglycan L,D-transpeptidase activity"/>
    <property type="evidence" value="ECO:0007669"/>
    <property type="project" value="TreeGrafter"/>
</dbReference>
<evidence type="ECO:0000313" key="9">
    <source>
        <dbReference type="EMBL" id="APU66968.1"/>
    </source>
</evidence>
<keyword evidence="10" id="KW-1185">Reference proteome</keyword>
<keyword evidence="3" id="KW-0808">Transferase</keyword>
<dbReference type="PROSITE" id="PS52029">
    <property type="entry name" value="LD_TPASE"/>
    <property type="match status" value="1"/>
</dbReference>
<evidence type="ECO:0000313" key="10">
    <source>
        <dbReference type="Proteomes" id="UP000186230"/>
    </source>
</evidence>
<dbReference type="InterPro" id="IPR038063">
    <property type="entry name" value="Transpep_catalytic_dom"/>
</dbReference>
<dbReference type="OrthoDB" id="463216at2"/>
<dbReference type="PANTHER" id="PTHR30582">
    <property type="entry name" value="L,D-TRANSPEPTIDASE"/>
    <property type="match status" value="1"/>
</dbReference>
<organism evidence="9 10">
    <name type="scientific">Christiangramia flava JLT2011</name>
    <dbReference type="NCBI Taxonomy" id="1229726"/>
    <lineage>
        <taxon>Bacteria</taxon>
        <taxon>Pseudomonadati</taxon>
        <taxon>Bacteroidota</taxon>
        <taxon>Flavobacteriia</taxon>
        <taxon>Flavobacteriales</taxon>
        <taxon>Flavobacteriaceae</taxon>
        <taxon>Christiangramia</taxon>
    </lineage>
</organism>
<dbReference type="GO" id="GO:0018104">
    <property type="term" value="P:peptidoglycan-protein cross-linking"/>
    <property type="evidence" value="ECO:0007669"/>
    <property type="project" value="TreeGrafter"/>
</dbReference>
<evidence type="ECO:0000256" key="7">
    <source>
        <dbReference type="PROSITE-ProRule" id="PRU01373"/>
    </source>
</evidence>
<dbReference type="Gene3D" id="2.40.440.10">
    <property type="entry name" value="L,D-transpeptidase catalytic domain-like"/>
    <property type="match status" value="1"/>
</dbReference>
<dbReference type="Proteomes" id="UP000186230">
    <property type="component" value="Chromosome"/>
</dbReference>
<dbReference type="GO" id="GO:0016740">
    <property type="term" value="F:transferase activity"/>
    <property type="evidence" value="ECO:0007669"/>
    <property type="project" value="UniProtKB-KW"/>
</dbReference>
<proteinExistence type="inferred from homology"/>
<dbReference type="InterPro" id="IPR005490">
    <property type="entry name" value="LD_TPept_cat_dom"/>
</dbReference>
<dbReference type="GO" id="GO:0071555">
    <property type="term" value="P:cell wall organization"/>
    <property type="evidence" value="ECO:0007669"/>
    <property type="project" value="UniProtKB-UniRule"/>
</dbReference>
<dbReference type="GO" id="GO:0005576">
    <property type="term" value="C:extracellular region"/>
    <property type="evidence" value="ECO:0007669"/>
    <property type="project" value="TreeGrafter"/>
</dbReference>
<evidence type="ECO:0000256" key="1">
    <source>
        <dbReference type="ARBA" id="ARBA00004752"/>
    </source>
</evidence>
<feature type="active site" description="Nucleophile" evidence="7">
    <location>
        <position position="212"/>
    </location>
</feature>
<dbReference type="PROSITE" id="PS51257">
    <property type="entry name" value="PROKAR_LIPOPROTEIN"/>
    <property type="match status" value="1"/>
</dbReference>
<evidence type="ECO:0000256" key="2">
    <source>
        <dbReference type="ARBA" id="ARBA00005992"/>
    </source>
</evidence>
<dbReference type="CDD" id="cd16913">
    <property type="entry name" value="YkuD_like"/>
    <property type="match status" value="1"/>
</dbReference>
<sequence length="307" mass="35332">MKTHTILPKFLILLILFTGCNPKPQVAEADASQKFEMANPVIKREPKDFRQELTYSIDSLKSKQDVDSLLNRYSEKELHAILALNRMDRNRLRPNTNLVIPECAASDFLDYSPLPSNIDFMACIPKAVLVSQRVQAFGLYENGELVQWGPVSTGKRSTRTPNGLNYGNYKARKKISTVDASWVMPYYFNFMNHEGIGTHQYALPGYPASHGCVRMYMDDAKDIYNWASMWELNKGKISKNGTPFIVYGEYDYNSDKPWYNLAENMKANDMTEEEVKLLKDYIWNYQHDPRNFETQLDTEEGMLASAQ</sequence>
<dbReference type="UniPathway" id="UPA00219"/>
<keyword evidence="6 7" id="KW-0961">Cell wall biogenesis/degradation</keyword>
<comment type="similarity">
    <text evidence="2">Belongs to the YkuD family.</text>
</comment>
<dbReference type="STRING" id="1229726.GRFL_0244"/>
<keyword evidence="4 7" id="KW-0133">Cell shape</keyword>
<feature type="active site" description="Proton donor/acceptor" evidence="7">
    <location>
        <position position="199"/>
    </location>
</feature>
<evidence type="ECO:0000256" key="3">
    <source>
        <dbReference type="ARBA" id="ARBA00022679"/>
    </source>
</evidence>
<dbReference type="PANTHER" id="PTHR30582:SF2">
    <property type="entry name" value="L,D-TRANSPEPTIDASE YCIB-RELATED"/>
    <property type="match status" value="1"/>
</dbReference>
<keyword evidence="5 7" id="KW-0573">Peptidoglycan synthesis</keyword>
<protein>
    <submittedName>
        <fullName evidence="9">ErfK/YbiS/YcfS/YnhG family protein</fullName>
    </submittedName>
</protein>
<dbReference type="RefSeq" id="WP_083642744.1">
    <property type="nucleotide sequence ID" value="NZ_AMRU01000008.1"/>
</dbReference>
<reference evidence="9 10" key="1">
    <citation type="submission" date="2016-07" db="EMBL/GenBank/DDBJ databases">
        <title>Multi-omics approach to identify versatile polysaccharide utilization systems of a marine flavobacterium Gramella flava.</title>
        <authorList>
            <person name="Tang K."/>
        </authorList>
    </citation>
    <scope>NUCLEOTIDE SEQUENCE [LARGE SCALE GENOMIC DNA]</scope>
    <source>
        <strain evidence="9 10">JLT2011</strain>
    </source>
</reference>
<dbReference type="AlphaFoldDB" id="A0A1L7I052"/>
<dbReference type="EMBL" id="CP016359">
    <property type="protein sequence ID" value="APU66968.1"/>
    <property type="molecule type" value="Genomic_DNA"/>
</dbReference>
<dbReference type="SUPFAM" id="SSF141523">
    <property type="entry name" value="L,D-transpeptidase catalytic domain-like"/>
    <property type="match status" value="1"/>
</dbReference>
<dbReference type="InterPro" id="IPR050979">
    <property type="entry name" value="LD-transpeptidase"/>
</dbReference>
<dbReference type="GO" id="GO:0008360">
    <property type="term" value="P:regulation of cell shape"/>
    <property type="evidence" value="ECO:0007669"/>
    <property type="project" value="UniProtKB-UniRule"/>
</dbReference>
<evidence type="ECO:0000256" key="6">
    <source>
        <dbReference type="ARBA" id="ARBA00023316"/>
    </source>
</evidence>